<protein>
    <submittedName>
        <fullName evidence="1">7885_t:CDS:1</fullName>
    </submittedName>
</protein>
<reference evidence="1" key="1">
    <citation type="submission" date="2021-06" db="EMBL/GenBank/DDBJ databases">
        <authorList>
            <person name="Kallberg Y."/>
            <person name="Tangrot J."/>
            <person name="Rosling A."/>
        </authorList>
    </citation>
    <scope>NUCLEOTIDE SEQUENCE</scope>
    <source>
        <strain evidence="1">87-6 pot B 2015</strain>
    </source>
</reference>
<proteinExistence type="predicted"/>
<organism evidence="1 2">
    <name type="scientific">Funneliformis mosseae</name>
    <name type="common">Endomycorrhizal fungus</name>
    <name type="synonym">Glomus mosseae</name>
    <dbReference type="NCBI Taxonomy" id="27381"/>
    <lineage>
        <taxon>Eukaryota</taxon>
        <taxon>Fungi</taxon>
        <taxon>Fungi incertae sedis</taxon>
        <taxon>Mucoromycota</taxon>
        <taxon>Glomeromycotina</taxon>
        <taxon>Glomeromycetes</taxon>
        <taxon>Glomerales</taxon>
        <taxon>Glomeraceae</taxon>
        <taxon>Funneliformis</taxon>
    </lineage>
</organism>
<gene>
    <name evidence="1" type="ORF">FMOSSE_LOCUS14641</name>
</gene>
<evidence type="ECO:0000313" key="2">
    <source>
        <dbReference type="Proteomes" id="UP000789375"/>
    </source>
</evidence>
<evidence type="ECO:0000313" key="1">
    <source>
        <dbReference type="EMBL" id="CAG8716011.1"/>
    </source>
</evidence>
<accession>A0A9N9NA14</accession>
<dbReference type="AlphaFoldDB" id="A0A9N9NA14"/>
<dbReference type="Proteomes" id="UP000789375">
    <property type="component" value="Unassembled WGS sequence"/>
</dbReference>
<sequence length="132" mass="15451">MSKKSHGGKPPHKWTGYFCISDEKWNKTYKTAKCLACINANDLLLIVKEMNNKREKCQNHLRDCLRFKAQFNEEEWASIYASILQEQEDDRQKRLKKAHSKKRSREVYDDNQDVTSLVSTLPSINLTRSLST</sequence>
<name>A0A9N9NA14_FUNMO</name>
<comment type="caution">
    <text evidence="1">The sequence shown here is derived from an EMBL/GenBank/DDBJ whole genome shotgun (WGS) entry which is preliminary data.</text>
</comment>
<keyword evidence="2" id="KW-1185">Reference proteome</keyword>
<dbReference type="EMBL" id="CAJVPP010011926">
    <property type="protein sequence ID" value="CAG8716011.1"/>
    <property type="molecule type" value="Genomic_DNA"/>
</dbReference>